<proteinExistence type="predicted"/>
<reference evidence="5" key="1">
    <citation type="submission" date="2020-08" db="EMBL/GenBank/DDBJ databases">
        <title>Genome sequencing and assembly of the red palm weevil Rhynchophorus ferrugineus.</title>
        <authorList>
            <person name="Dias G.B."/>
            <person name="Bergman C.M."/>
            <person name="Manee M."/>
        </authorList>
    </citation>
    <scope>NUCLEOTIDE SEQUENCE</scope>
    <source>
        <strain evidence="5">AA-2017</strain>
        <tissue evidence="5">Whole larva</tissue>
    </source>
</reference>
<name>A0A834ICF6_RHYFE</name>
<dbReference type="SMART" id="SM00082">
    <property type="entry name" value="LRRCT"/>
    <property type="match status" value="1"/>
</dbReference>
<dbReference type="Gene3D" id="3.80.10.10">
    <property type="entry name" value="Ribonuclease Inhibitor"/>
    <property type="match status" value="10"/>
</dbReference>
<evidence type="ECO:0000256" key="2">
    <source>
        <dbReference type="ARBA" id="ARBA00022729"/>
    </source>
</evidence>
<dbReference type="Pfam" id="PF13855">
    <property type="entry name" value="LRR_8"/>
    <property type="match status" value="10"/>
</dbReference>
<dbReference type="InterPro" id="IPR001611">
    <property type="entry name" value="Leu-rich_rpt"/>
</dbReference>
<dbReference type="PROSITE" id="PS51450">
    <property type="entry name" value="LRR"/>
    <property type="match status" value="10"/>
</dbReference>
<evidence type="ECO:0000256" key="3">
    <source>
        <dbReference type="ARBA" id="ARBA00022737"/>
    </source>
</evidence>
<accession>A0A834ICF6</accession>
<keyword evidence="2" id="KW-0732">Signal</keyword>
<evidence type="ECO:0000313" key="6">
    <source>
        <dbReference type="Proteomes" id="UP000625711"/>
    </source>
</evidence>
<dbReference type="AlphaFoldDB" id="A0A834ICF6"/>
<dbReference type="SMART" id="SM00365">
    <property type="entry name" value="LRR_SD22"/>
    <property type="match status" value="9"/>
</dbReference>
<dbReference type="SUPFAM" id="SSF52058">
    <property type="entry name" value="L domain-like"/>
    <property type="match status" value="3"/>
</dbReference>
<dbReference type="InterPro" id="IPR032675">
    <property type="entry name" value="LRR_dom_sf"/>
</dbReference>
<evidence type="ECO:0000259" key="4">
    <source>
        <dbReference type="SMART" id="SM00082"/>
    </source>
</evidence>
<evidence type="ECO:0000256" key="1">
    <source>
        <dbReference type="ARBA" id="ARBA00022614"/>
    </source>
</evidence>
<dbReference type="InterPro" id="IPR000483">
    <property type="entry name" value="Cys-rich_flank_reg_C"/>
</dbReference>
<dbReference type="EMBL" id="JAACXV010000392">
    <property type="protein sequence ID" value="KAF7278687.1"/>
    <property type="molecule type" value="Genomic_DNA"/>
</dbReference>
<dbReference type="SMART" id="SM00364">
    <property type="entry name" value="LRR_BAC"/>
    <property type="match status" value="10"/>
</dbReference>
<dbReference type="GO" id="GO:0071944">
    <property type="term" value="C:cell periphery"/>
    <property type="evidence" value="ECO:0007669"/>
    <property type="project" value="UniProtKB-ARBA"/>
</dbReference>
<comment type="caution">
    <text evidence="5">The sequence shown here is derived from an EMBL/GenBank/DDBJ whole genome shotgun (WGS) entry which is preliminary data.</text>
</comment>
<gene>
    <name evidence="5" type="ORF">GWI33_008096</name>
</gene>
<keyword evidence="6" id="KW-1185">Reference proteome</keyword>
<dbReference type="OrthoDB" id="10022853at2759"/>
<dbReference type="PANTHER" id="PTHR45712:SF22">
    <property type="entry name" value="INSULIN-LIKE GROWTH FACTOR-BINDING PROTEIN COMPLEX ACID LABILE SUBUNIT"/>
    <property type="match status" value="1"/>
</dbReference>
<keyword evidence="1" id="KW-0433">Leucine-rich repeat</keyword>
<dbReference type="FunFam" id="3.80.10.10:FF:001164">
    <property type="entry name" value="GH01279p"/>
    <property type="match status" value="2"/>
</dbReference>
<feature type="domain" description="LRRCT" evidence="4">
    <location>
        <begin position="1120"/>
        <end position="1187"/>
    </location>
</feature>
<keyword evidence="3" id="KW-0677">Repeat</keyword>
<organism evidence="5 6">
    <name type="scientific">Rhynchophorus ferrugineus</name>
    <name type="common">Red palm weevil</name>
    <name type="synonym">Curculio ferrugineus</name>
    <dbReference type="NCBI Taxonomy" id="354439"/>
    <lineage>
        <taxon>Eukaryota</taxon>
        <taxon>Metazoa</taxon>
        <taxon>Ecdysozoa</taxon>
        <taxon>Arthropoda</taxon>
        <taxon>Hexapoda</taxon>
        <taxon>Insecta</taxon>
        <taxon>Pterygota</taxon>
        <taxon>Neoptera</taxon>
        <taxon>Endopterygota</taxon>
        <taxon>Coleoptera</taxon>
        <taxon>Polyphaga</taxon>
        <taxon>Cucujiformia</taxon>
        <taxon>Curculionidae</taxon>
        <taxon>Dryophthorinae</taxon>
        <taxon>Rhynchophorus</taxon>
    </lineage>
</organism>
<evidence type="ECO:0000313" key="5">
    <source>
        <dbReference type="EMBL" id="KAF7278687.1"/>
    </source>
</evidence>
<protein>
    <recommendedName>
        <fullName evidence="4">LRRCT domain-containing protein</fullName>
    </recommendedName>
</protein>
<dbReference type="Proteomes" id="UP000625711">
    <property type="component" value="Unassembled WGS sequence"/>
</dbReference>
<dbReference type="SMART" id="SM00369">
    <property type="entry name" value="LRR_TYP"/>
    <property type="match status" value="29"/>
</dbReference>
<dbReference type="PANTHER" id="PTHR45712">
    <property type="entry name" value="AGAP008170-PA"/>
    <property type="match status" value="1"/>
</dbReference>
<dbReference type="InterPro" id="IPR050333">
    <property type="entry name" value="SLRP"/>
</dbReference>
<dbReference type="SUPFAM" id="SSF52047">
    <property type="entry name" value="RNI-like"/>
    <property type="match status" value="1"/>
</dbReference>
<sequence length="1219" mass="139275">MLKIEHNELGYKKKLKVKRDTDTLGVPEGQINQLEVIDSAISTLEADSLLGCQLQAFVFSNNRLQHISDRVFSSSWKILTSLDLSYNYLDSVPFGALKEVKELQWLNLHRNQISSINGDWSHMKTTLTTLFVGENDISEMADSTVSSPHISHTGLRQLKALIWLNLDGNRIHKIHKHSLPAALQTVSISHNLIENFPLDIISTIPRLQWLYLRGNHIKTIPEHTFPKKLWVQKIDLSENFLKTLPSAPFNNSIYIKDLNLAMNDFTAVTAASFSGLECRRIILSYNQIEKFEDDAFQGIVETLEYLDLDHNRLKSVPESIVELTQLKYLYLSFNFLSEVPDGALENFGGSLRALSLSGNHLYRIPSGALANCSKISYFNIGFNQIHEIYEDDFTSWGKLIQTLILNNNRITNLNGGVFTHLPELKELSFSFNPLRYVDASAFIGLDKLESLELSFSFDRDDLPYDSFKTLPRLQILSLDHNNFHEIKSESFDALSEITYLNLESNKIETVPSNLFKPEVHAKLKNLRLSNNELTTIETGTFRSLGSLFEVSLSENKIANLQMESFADLPQLNKIILSNNLISRIGPGAFSNLSSLRKLDLQFNELTELSFKQFVNLTSPLSLNLSFNAISSCISQKHELHVEILDLRYNLLSKIPQCLQSTVMLKKLYLDHNAIITLEYNIFMQLSSLEYLGLQNNHISVVEKKSFSGLKRLQYLDLSRNLISHLHNNQFTDNPRLRVLNLSRNSLNYLPREVFGNTVLEFIDLSFNSFSVVPSFSLSNVGLTLRHLSLHSNNLEHIDITTFPDIPFLHHLDLSKNKLTILPDNVFTSLSLLQYLDLSSNPLRANFKELFHYAQNLKYLSLADTGITQTPMLPLPNLIHLNLSLNNIQEINKNSVQELSKLKYLDLSRCSLNYIPSHLWTYLSSLKHLDLSFNHIKEITVDSFHGLKSLQVLNIQHLKRLSRFESKALIQLRILSDLYMQTWPSVERFYDELCYLFSHATQLKTLRINVIEHRLEDQLACLTNRKITKLEITGRNLRIVDKDAFARFSKNPSLTIKISGTQISELPPGLFANMEKIQYLTIDLSNNMLNSLTPETFYGNFTTWDDIGTTLISGGLRLSGNRFRCGCHLAWLGHWLRRWTRESLQAHNVPVELSLKVHQIAKEATCWDSARERHVPILKLPPVDMSCQASALSSRANHPYHQWRSVIVCLLLLVMFIGGA</sequence>
<dbReference type="InterPro" id="IPR003591">
    <property type="entry name" value="Leu-rich_rpt_typical-subtyp"/>
</dbReference>